<accession>A0A5B8Y4U7</accession>
<dbReference type="Proteomes" id="UP000315995">
    <property type="component" value="Chromosome"/>
</dbReference>
<evidence type="ECO:0000313" key="2">
    <source>
        <dbReference type="Proteomes" id="UP000315995"/>
    </source>
</evidence>
<dbReference type="AlphaFoldDB" id="A0A4Y6PTS7"/>
<accession>A0A4Y6PTS7</accession>
<dbReference type="OrthoDB" id="9789980at2"/>
<evidence type="ECO:0000313" key="1">
    <source>
        <dbReference type="EMBL" id="QDG51734.1"/>
    </source>
</evidence>
<organism evidence="1 2">
    <name type="scientific">Persicimonas caeni</name>
    <dbReference type="NCBI Taxonomy" id="2292766"/>
    <lineage>
        <taxon>Bacteria</taxon>
        <taxon>Deltaproteobacteria</taxon>
        <taxon>Bradymonadales</taxon>
        <taxon>Bradymonadaceae</taxon>
        <taxon>Persicimonas</taxon>
    </lineage>
</organism>
<protein>
    <submittedName>
        <fullName evidence="1">DUF4241 domain-containing protein</fullName>
    </submittedName>
</protein>
<dbReference type="InterPro" id="IPR025335">
    <property type="entry name" value="DUF4241"/>
</dbReference>
<reference evidence="1 2" key="1">
    <citation type="submission" date="2019-06" db="EMBL/GenBank/DDBJ databases">
        <title>Persicimonas caeni gen. nov., sp. nov., a predatory bacterium isolated from solar saltern.</title>
        <authorList>
            <person name="Wang S."/>
        </authorList>
    </citation>
    <scope>NUCLEOTIDE SEQUENCE [LARGE SCALE GENOMIC DNA]</scope>
    <source>
        <strain evidence="1 2">YN101</strain>
    </source>
</reference>
<dbReference type="EMBL" id="CP041186">
    <property type="protein sequence ID" value="QDG51734.1"/>
    <property type="molecule type" value="Genomic_DNA"/>
</dbReference>
<keyword evidence="2" id="KW-1185">Reference proteome</keyword>
<proteinExistence type="predicted"/>
<gene>
    <name evidence="1" type="ORF">FIV42_13545</name>
</gene>
<dbReference type="Pfam" id="PF14025">
    <property type="entry name" value="DUF4241"/>
    <property type="match status" value="1"/>
</dbReference>
<name>A0A4Y6PTS7_PERCE</name>
<sequence length="246" mass="27922">MRESSGSSAPWGSRTTPAHNAMLSHTYRSFDDGDTVTALGYDIVIRRRNVGLLDFPSGELVACDPLKYLETEPFDVMLAPGSYPVILIIAELRDENRVAYATLEVSDKEAVRWQRARLQEDEQSNLLHFDAGYPVDSSVGCFIDAHTAGVLMNYTHTVLPDEDEFKRALHYKFNRHRKQGYSWANVNLGRDLKIPGAESLNLIAFETGFGPGLYETWIGFDDDDRVCRVVTDFQVLDLKFNTFRFR</sequence>